<dbReference type="Pfam" id="PF00293">
    <property type="entry name" value="NUDIX"/>
    <property type="match status" value="1"/>
</dbReference>
<protein>
    <submittedName>
        <fullName evidence="2">NUDIX domain-containing protein</fullName>
    </submittedName>
</protein>
<feature type="domain" description="Nudix hydrolase" evidence="1">
    <location>
        <begin position="36"/>
        <end position="168"/>
    </location>
</feature>
<sequence length="168" mass="18301">MPFEDVRRYGMWCAVWGFEVSPKQSIGESVLTGLQDRAVADSVALRVGIVLEHNGTVLMLERDPHGAGRSPLSLPGTIVRPGEQLATAVARAVFEETGLTVVDIVRHLGSFDYLSNAGKPVRREHFAVDVATVGPIRLTNYAGYRWVSLDGELPVTPSIRGILTAYRS</sequence>
<reference evidence="2 3" key="1">
    <citation type="submission" date="2021-01" db="EMBL/GenBank/DDBJ databases">
        <title>WGS of actinomycetes isolated from Thailand.</title>
        <authorList>
            <person name="Thawai C."/>
        </authorList>
    </citation>
    <scope>NUCLEOTIDE SEQUENCE [LARGE SCALE GENOMIC DNA]</scope>
    <source>
        <strain evidence="2 3">LPG 2</strain>
    </source>
</reference>
<gene>
    <name evidence="2" type="ORF">JK358_25260</name>
</gene>
<dbReference type="InterPro" id="IPR000086">
    <property type="entry name" value="NUDIX_hydrolase_dom"/>
</dbReference>
<dbReference type="EMBL" id="JAERRJ010000010">
    <property type="protein sequence ID" value="MBL1077715.1"/>
    <property type="molecule type" value="Genomic_DNA"/>
</dbReference>
<keyword evidence="3" id="KW-1185">Reference proteome</keyword>
<dbReference type="PROSITE" id="PS51462">
    <property type="entry name" value="NUDIX"/>
    <property type="match status" value="1"/>
</dbReference>
<proteinExistence type="predicted"/>
<dbReference type="InterPro" id="IPR015797">
    <property type="entry name" value="NUDIX_hydrolase-like_dom_sf"/>
</dbReference>
<name>A0ABS1MCF8_9NOCA</name>
<evidence type="ECO:0000259" key="1">
    <source>
        <dbReference type="PROSITE" id="PS51462"/>
    </source>
</evidence>
<dbReference type="Gene3D" id="3.90.79.10">
    <property type="entry name" value="Nucleoside Triphosphate Pyrophosphohydrolase"/>
    <property type="match status" value="1"/>
</dbReference>
<evidence type="ECO:0000313" key="3">
    <source>
        <dbReference type="Proteomes" id="UP000602198"/>
    </source>
</evidence>
<dbReference type="RefSeq" id="WP_201951584.1">
    <property type="nucleotide sequence ID" value="NZ_JAERRJ010000010.1"/>
</dbReference>
<dbReference type="Proteomes" id="UP000602198">
    <property type="component" value="Unassembled WGS sequence"/>
</dbReference>
<dbReference type="SUPFAM" id="SSF55811">
    <property type="entry name" value="Nudix"/>
    <property type="match status" value="1"/>
</dbReference>
<organism evidence="2 3">
    <name type="scientific">Nocardia acididurans</name>
    <dbReference type="NCBI Taxonomy" id="2802282"/>
    <lineage>
        <taxon>Bacteria</taxon>
        <taxon>Bacillati</taxon>
        <taxon>Actinomycetota</taxon>
        <taxon>Actinomycetes</taxon>
        <taxon>Mycobacteriales</taxon>
        <taxon>Nocardiaceae</taxon>
        <taxon>Nocardia</taxon>
    </lineage>
</organism>
<evidence type="ECO:0000313" key="2">
    <source>
        <dbReference type="EMBL" id="MBL1077715.1"/>
    </source>
</evidence>
<comment type="caution">
    <text evidence="2">The sequence shown here is derived from an EMBL/GenBank/DDBJ whole genome shotgun (WGS) entry which is preliminary data.</text>
</comment>
<accession>A0ABS1MCF8</accession>